<dbReference type="OrthoDB" id="420256at2"/>
<dbReference type="AlphaFoldDB" id="A0A5C4XPA7"/>
<organism evidence="1 2">
    <name type="scientific">Aliirhizobium smilacinae</name>
    <dbReference type="NCBI Taxonomy" id="1395944"/>
    <lineage>
        <taxon>Bacteria</taxon>
        <taxon>Pseudomonadati</taxon>
        <taxon>Pseudomonadota</taxon>
        <taxon>Alphaproteobacteria</taxon>
        <taxon>Hyphomicrobiales</taxon>
        <taxon>Rhizobiaceae</taxon>
        <taxon>Aliirhizobium</taxon>
    </lineage>
</organism>
<keyword evidence="2" id="KW-1185">Reference proteome</keyword>
<evidence type="ECO:0000313" key="1">
    <source>
        <dbReference type="EMBL" id="TNM65315.1"/>
    </source>
</evidence>
<gene>
    <name evidence="1" type="ORF">FHP24_03290</name>
</gene>
<comment type="caution">
    <text evidence="1">The sequence shown here is derived from an EMBL/GenBank/DDBJ whole genome shotgun (WGS) entry which is preliminary data.</text>
</comment>
<reference evidence="1 2" key="1">
    <citation type="submission" date="2019-06" db="EMBL/GenBank/DDBJ databases">
        <title>The draft genome of Rhizobium smilacinae PTYR-5.</title>
        <authorList>
            <person name="Liu L."/>
            <person name="Li L."/>
            <person name="Zhang X."/>
        </authorList>
    </citation>
    <scope>NUCLEOTIDE SEQUENCE [LARGE SCALE GENOMIC DNA]</scope>
    <source>
        <strain evidence="1 2">PTYR-5</strain>
    </source>
</reference>
<name>A0A5C4XPA7_9HYPH</name>
<sequence length="457" mass="48508">MSSNVRLNYEEMRAIILSLSIAVVSLTTCWPDRAAAGEAIVVVPLTSNHQQVLTPGTLGVIINLSDPDSVALGAYYARLRHIPVSNIIGLHLPIANSIDGQVLSDALLQLHRATNYGHLLAFALAFSKPYRVDENQSITSAFAQGIARSTWIGSCNLTRENPDKALGPGAELSVKPAFLLDGGGGIASSMALVRRGKAGDASDPAAAILLAGTDEGSRSLPREPSMKNAANTFPDVARFEKLSPETFSNAGPLIGFETGLASIPKIHLLEFLPGAFADSLTSYGGAINDNVGQTTASQMIRAGATASFGTVREPCNFKGKFPDPTRVIANYLAGDSILEAYWKSVDMTTEGLFIGEPLTRPFPILDAKLKDGLLVLRANKRTLRYLDRSFGGNIGANERSIATDATIAFGLYSVETGSPHLVQEIVIPNSIKPGQIIATVPFATNNSESTVLGILRH</sequence>
<accession>A0A5C4XPA7</accession>
<evidence type="ECO:0000313" key="2">
    <source>
        <dbReference type="Proteomes" id="UP000311605"/>
    </source>
</evidence>
<dbReference type="EMBL" id="VDMN01000001">
    <property type="protein sequence ID" value="TNM65315.1"/>
    <property type="molecule type" value="Genomic_DNA"/>
</dbReference>
<dbReference type="Proteomes" id="UP000311605">
    <property type="component" value="Unassembled WGS sequence"/>
</dbReference>
<protein>
    <submittedName>
        <fullName evidence="1">TIGR03790 family protein</fullName>
    </submittedName>
</protein>
<proteinExistence type="predicted"/>
<dbReference type="InterPro" id="IPR022265">
    <property type="entry name" value="CHP03790"/>
</dbReference>
<dbReference type="NCBIfam" id="TIGR03790">
    <property type="entry name" value="TIGR03790 family protein"/>
    <property type="match status" value="1"/>
</dbReference>